<dbReference type="Proteomes" id="UP000249688">
    <property type="component" value="Unassembled WGS sequence"/>
</dbReference>
<dbReference type="PANTHER" id="PTHR12526">
    <property type="entry name" value="GLYCOSYLTRANSFERASE"/>
    <property type="match status" value="1"/>
</dbReference>
<dbReference type="InterPro" id="IPR028098">
    <property type="entry name" value="Glyco_trans_4-like_N"/>
</dbReference>
<evidence type="ECO:0000259" key="5">
    <source>
        <dbReference type="Pfam" id="PF13439"/>
    </source>
</evidence>
<evidence type="ECO:0000256" key="1">
    <source>
        <dbReference type="ARBA" id="ARBA00009481"/>
    </source>
</evidence>
<dbReference type="InterPro" id="IPR001296">
    <property type="entry name" value="Glyco_trans_1"/>
</dbReference>
<gene>
    <name evidence="6" type="ORF">C8P66_10447</name>
</gene>
<dbReference type="SUPFAM" id="SSF53756">
    <property type="entry name" value="UDP-Glycosyltransferase/glycogen phosphorylase"/>
    <property type="match status" value="1"/>
</dbReference>
<evidence type="ECO:0000256" key="3">
    <source>
        <dbReference type="ARBA" id="ARBA00022679"/>
    </source>
</evidence>
<dbReference type="AlphaFoldDB" id="A0A2W7IQQ5"/>
<feature type="domain" description="Glycosyl transferase family 1" evidence="4">
    <location>
        <begin position="237"/>
        <end position="396"/>
    </location>
</feature>
<protein>
    <submittedName>
        <fullName evidence="6">Glycosyltransferase involved in cell wall biosynthesis</fullName>
    </submittedName>
</protein>
<keyword evidence="3 6" id="KW-0808">Transferase</keyword>
<feature type="domain" description="Glycosyltransferase subfamily 4-like N-terminal" evidence="5">
    <location>
        <begin position="15"/>
        <end position="217"/>
    </location>
</feature>
<comment type="caution">
    <text evidence="6">The sequence shown here is derived from an EMBL/GenBank/DDBJ whole genome shotgun (WGS) entry which is preliminary data.</text>
</comment>
<evidence type="ECO:0000256" key="2">
    <source>
        <dbReference type="ARBA" id="ARBA00022676"/>
    </source>
</evidence>
<keyword evidence="2" id="KW-0328">Glycosyltransferase</keyword>
<evidence type="ECO:0000313" key="7">
    <source>
        <dbReference type="Proteomes" id="UP000249688"/>
    </source>
</evidence>
<evidence type="ECO:0000259" key="4">
    <source>
        <dbReference type="Pfam" id="PF00534"/>
    </source>
</evidence>
<proteinExistence type="inferred from homology"/>
<comment type="similarity">
    <text evidence="1">Belongs to the glycosyltransferase group 1 family. Glycosyltransferase 4 subfamily.</text>
</comment>
<name>A0A2W7IQQ5_9PROT</name>
<dbReference type="OrthoDB" id="7249056at2"/>
<reference evidence="6 7" key="1">
    <citation type="submission" date="2018-06" db="EMBL/GenBank/DDBJ databases">
        <title>Genomic Encyclopedia of Archaeal and Bacterial Type Strains, Phase II (KMG-II): from individual species to whole genera.</title>
        <authorList>
            <person name="Goeker M."/>
        </authorList>
    </citation>
    <scope>NUCLEOTIDE SEQUENCE [LARGE SCALE GENOMIC DNA]</scope>
    <source>
        <strain evidence="6 7">DSM 24525</strain>
    </source>
</reference>
<keyword evidence="7" id="KW-1185">Reference proteome</keyword>
<dbReference type="Pfam" id="PF00534">
    <property type="entry name" value="Glycos_transf_1"/>
    <property type="match status" value="1"/>
</dbReference>
<organism evidence="6 7">
    <name type="scientific">Humitalea rosea</name>
    <dbReference type="NCBI Taxonomy" id="990373"/>
    <lineage>
        <taxon>Bacteria</taxon>
        <taxon>Pseudomonadati</taxon>
        <taxon>Pseudomonadota</taxon>
        <taxon>Alphaproteobacteria</taxon>
        <taxon>Acetobacterales</taxon>
        <taxon>Roseomonadaceae</taxon>
        <taxon>Humitalea</taxon>
    </lineage>
</organism>
<dbReference type="Gene3D" id="3.40.50.2000">
    <property type="entry name" value="Glycogen Phosphorylase B"/>
    <property type="match status" value="2"/>
</dbReference>
<evidence type="ECO:0000313" key="6">
    <source>
        <dbReference type="EMBL" id="PZW48633.1"/>
    </source>
</evidence>
<dbReference type="CDD" id="cd03801">
    <property type="entry name" value="GT4_PimA-like"/>
    <property type="match status" value="1"/>
</dbReference>
<dbReference type="PANTHER" id="PTHR12526:SF640">
    <property type="entry name" value="COLANIC ACID BIOSYNTHESIS GLYCOSYLTRANSFERASE WCAL-RELATED"/>
    <property type="match status" value="1"/>
</dbReference>
<accession>A0A2W7IQQ5</accession>
<sequence>MRILILSNLYPPNVIGGYERLCHQVASDLVRRGHEVVVLTSRYGGKVADYPGQTILRELDLLTGPDIYTPFAGTAEDRAAIGRASLATLQRVLDEVRPDVIFAWNLFFLDSSLLTALENGPYRTIVMLTDNWLLVMRNPHFVSDFFRDVVHGQTPFIVPRPAPAWRRLARRIRRALAPATPASPPLEAIFGSGFMRDFYAAGGSAFARHAVIHNGVSLPPQESFVVPDRRRLVEPGTLRLLFAGRLVDLKGAHTAVEALSLLDPAALGVDRILLTVVGDSQDAAYMRSFEDAIARSGRAEDIVMAPTVGEHELPQLFAAHDLYIFPSLYEPFSLTLIHALACGIPTIATRIGGNPEIVQDGQSGLLFDKGDAQDLARGISRLATDAALRRRLSDGGQAAGRAFTFERMVGEMERVLTDRP</sequence>
<dbReference type="Pfam" id="PF13439">
    <property type="entry name" value="Glyco_transf_4"/>
    <property type="match status" value="1"/>
</dbReference>
<dbReference type="GO" id="GO:0016757">
    <property type="term" value="F:glycosyltransferase activity"/>
    <property type="evidence" value="ECO:0007669"/>
    <property type="project" value="UniProtKB-KW"/>
</dbReference>
<dbReference type="EMBL" id="QKYU01000004">
    <property type="protein sequence ID" value="PZW48633.1"/>
    <property type="molecule type" value="Genomic_DNA"/>
</dbReference>
<dbReference type="RefSeq" id="WP_146422713.1">
    <property type="nucleotide sequence ID" value="NZ_QKYU01000004.1"/>
</dbReference>